<evidence type="ECO:0000256" key="2">
    <source>
        <dbReference type="ARBA" id="ARBA00004285"/>
    </source>
</evidence>
<evidence type="ECO:0000256" key="5">
    <source>
        <dbReference type="ARBA" id="ARBA00010988"/>
    </source>
</evidence>
<dbReference type="Proteomes" id="UP000018936">
    <property type="component" value="Unassembled WGS sequence"/>
</dbReference>
<evidence type="ECO:0000256" key="13">
    <source>
        <dbReference type="SAM" id="Phobius"/>
    </source>
</evidence>
<gene>
    <name evidence="14" type="primary">CAV1</name>
    <name evidence="14" type="ORF">L345_05671</name>
</gene>
<dbReference type="GO" id="GO:0044325">
    <property type="term" value="F:transmembrane transporter binding"/>
    <property type="evidence" value="ECO:0007669"/>
    <property type="project" value="TreeGrafter"/>
</dbReference>
<dbReference type="GO" id="GO:0005901">
    <property type="term" value="C:caveola"/>
    <property type="evidence" value="ECO:0007669"/>
    <property type="project" value="UniProtKB-SubCell"/>
</dbReference>
<sequence length="420" mass="47023">VALGRGLGLASSAQQRPSAGAEGKGKGTERWGRGRRPRPQPRIAPPDPRLPRRAIMGLEKEKADTKIFMDEDGFNRDGSPAPSETDKHPEKAPDRDPHGLNSHLKLGFEDVIAEPTSTHSFDKVWVCSHALFELSKYLIYKLLTFVFAVPLALVAGILFAVLSCLHIWVVMPFIKSILLILPPMQAVWKSLTDVFIAPPSLCVRGGAGGIVCAASVRSPPSSDPAIYPSERFLQRLKTAQDSMSGSKYVDSEDFLYTGPVREQGNIYKPNNKVMADELSEKEFQDVHTKEIDLVNRDPKHLNDEVVKIDFEDVIAEPAGTHSFDGIWKASFTTFTVTKYWFYRLLSAIFGIPMALIWGIYFAILSFFHIWAVVPCIRSYLIEIQCIGRVYSIFIHTFCDPFYEAVGKMLSFIRVTVRKEA</sequence>
<dbReference type="GO" id="GO:0031410">
    <property type="term" value="C:cytoplasmic vesicle"/>
    <property type="evidence" value="ECO:0007669"/>
    <property type="project" value="TreeGrafter"/>
</dbReference>
<comment type="caution">
    <text evidence="14">The sequence shown here is derived from an EMBL/GenBank/DDBJ whole genome shotgun (WGS) entry which is preliminary data.</text>
</comment>
<dbReference type="GO" id="GO:0070836">
    <property type="term" value="P:caveola assembly"/>
    <property type="evidence" value="ECO:0007669"/>
    <property type="project" value="InterPro"/>
</dbReference>
<protein>
    <recommendedName>
        <fullName evidence="6">Caveolin-1</fullName>
    </recommendedName>
</protein>
<dbReference type="GO" id="GO:0000139">
    <property type="term" value="C:Golgi membrane"/>
    <property type="evidence" value="ECO:0007669"/>
    <property type="project" value="UniProtKB-SubCell"/>
</dbReference>
<evidence type="ECO:0000256" key="1">
    <source>
        <dbReference type="ARBA" id="ARBA00004202"/>
    </source>
</evidence>
<evidence type="ECO:0000256" key="7">
    <source>
        <dbReference type="ARBA" id="ARBA00022475"/>
    </source>
</evidence>
<feature type="compositionally biased region" description="Basic and acidic residues" evidence="12">
    <location>
        <begin position="23"/>
        <end position="32"/>
    </location>
</feature>
<keyword evidence="13" id="KW-0812">Transmembrane</keyword>
<feature type="transmembrane region" description="Helical" evidence="13">
    <location>
        <begin position="138"/>
        <end position="159"/>
    </location>
</feature>
<keyword evidence="11" id="KW-0449">Lipoprotein</keyword>
<proteinExistence type="inferred from homology"/>
<dbReference type="PANTHER" id="PTHR10844">
    <property type="entry name" value="CAVEOLIN"/>
    <property type="match status" value="1"/>
</dbReference>
<dbReference type="GO" id="GO:0060090">
    <property type="term" value="F:molecular adaptor activity"/>
    <property type="evidence" value="ECO:0007669"/>
    <property type="project" value="TreeGrafter"/>
</dbReference>
<feature type="transmembrane region" description="Helical" evidence="13">
    <location>
        <begin position="344"/>
        <end position="370"/>
    </location>
</feature>
<evidence type="ECO:0000256" key="3">
    <source>
        <dbReference type="ARBA" id="ARBA00004395"/>
    </source>
</evidence>
<keyword evidence="7" id="KW-1003">Cell membrane</keyword>
<comment type="similarity">
    <text evidence="5">Belongs to the caveolin family.</text>
</comment>
<dbReference type="InterPro" id="IPR001612">
    <property type="entry name" value="Caveolin"/>
</dbReference>
<reference evidence="14 15" key="1">
    <citation type="journal article" date="2013" name="Proc. Natl. Acad. Sci. U.S.A.">
        <title>The king cobra genome reveals dynamic gene evolution and adaptation in the snake venom system.</title>
        <authorList>
            <person name="Vonk F.J."/>
            <person name="Casewell N.R."/>
            <person name="Henkel C.V."/>
            <person name="Heimberg A.M."/>
            <person name="Jansen H.J."/>
            <person name="McCleary R.J."/>
            <person name="Kerkkamp H.M."/>
            <person name="Vos R.A."/>
            <person name="Guerreiro I."/>
            <person name="Calvete J.J."/>
            <person name="Wuster W."/>
            <person name="Woods A.E."/>
            <person name="Logan J.M."/>
            <person name="Harrison R.A."/>
            <person name="Castoe T.A."/>
            <person name="de Koning A.P."/>
            <person name="Pollock D.D."/>
            <person name="Yandell M."/>
            <person name="Calderon D."/>
            <person name="Renjifo C."/>
            <person name="Currier R.B."/>
            <person name="Salgado D."/>
            <person name="Pla D."/>
            <person name="Sanz L."/>
            <person name="Hyder A.S."/>
            <person name="Ribeiro J.M."/>
            <person name="Arntzen J.W."/>
            <person name="van den Thillart G.E."/>
            <person name="Boetzer M."/>
            <person name="Pirovano W."/>
            <person name="Dirks R.P."/>
            <person name="Spaink H.P."/>
            <person name="Duboule D."/>
            <person name="McGlinn E."/>
            <person name="Kini R.M."/>
            <person name="Richardson M.K."/>
        </authorList>
    </citation>
    <scope>NUCLEOTIDE SEQUENCE</scope>
    <source>
        <tissue evidence="14">Blood</tissue>
    </source>
</reference>
<evidence type="ECO:0000256" key="9">
    <source>
        <dbReference type="ARBA" id="ARBA00023136"/>
    </source>
</evidence>
<organism evidence="14 15">
    <name type="scientific">Ophiophagus hannah</name>
    <name type="common">King cobra</name>
    <name type="synonym">Naja hannah</name>
    <dbReference type="NCBI Taxonomy" id="8665"/>
    <lineage>
        <taxon>Eukaryota</taxon>
        <taxon>Metazoa</taxon>
        <taxon>Chordata</taxon>
        <taxon>Craniata</taxon>
        <taxon>Vertebrata</taxon>
        <taxon>Euteleostomi</taxon>
        <taxon>Lepidosauria</taxon>
        <taxon>Squamata</taxon>
        <taxon>Bifurcata</taxon>
        <taxon>Unidentata</taxon>
        <taxon>Episquamata</taxon>
        <taxon>Toxicofera</taxon>
        <taxon>Serpentes</taxon>
        <taxon>Colubroidea</taxon>
        <taxon>Elapidae</taxon>
        <taxon>Elapinae</taxon>
        <taxon>Ophiophagus</taxon>
    </lineage>
</organism>
<dbReference type="Pfam" id="PF01146">
    <property type="entry name" value="Caveolin"/>
    <property type="match status" value="2"/>
</dbReference>
<dbReference type="PROSITE" id="PS01210">
    <property type="entry name" value="CAVEOLIN"/>
    <property type="match status" value="2"/>
</dbReference>
<dbReference type="OrthoDB" id="5917823at2759"/>
<dbReference type="GO" id="GO:0042383">
    <property type="term" value="C:sarcolemma"/>
    <property type="evidence" value="ECO:0007669"/>
    <property type="project" value="TreeGrafter"/>
</dbReference>
<dbReference type="GO" id="GO:0019901">
    <property type="term" value="F:protein kinase binding"/>
    <property type="evidence" value="ECO:0007669"/>
    <property type="project" value="TreeGrafter"/>
</dbReference>
<evidence type="ECO:0000313" key="14">
    <source>
        <dbReference type="EMBL" id="ETE68531.1"/>
    </source>
</evidence>
<feature type="compositionally biased region" description="Basic and acidic residues" evidence="12">
    <location>
        <begin position="58"/>
        <end position="75"/>
    </location>
</feature>
<name>V8P3I6_OPHHA</name>
<dbReference type="GO" id="GO:0051480">
    <property type="term" value="P:regulation of cytosolic calcium ion concentration"/>
    <property type="evidence" value="ECO:0007669"/>
    <property type="project" value="TreeGrafter"/>
</dbReference>
<dbReference type="EMBL" id="AZIM01000996">
    <property type="protein sequence ID" value="ETE68531.1"/>
    <property type="molecule type" value="Genomic_DNA"/>
</dbReference>
<accession>V8P3I6</accession>
<evidence type="ECO:0000256" key="4">
    <source>
        <dbReference type="ARBA" id="ARBA00004543"/>
    </source>
</evidence>
<comment type="subcellular location">
    <subcellularLocation>
        <location evidence="1">Cell membrane</location>
        <topology evidence="1">Peripheral membrane protein</topology>
    </subcellularLocation>
    <subcellularLocation>
        <location evidence="3">Golgi apparatus membrane</location>
        <topology evidence="3">Peripheral membrane protein</topology>
    </subcellularLocation>
    <subcellularLocation>
        <location evidence="2">Membrane raft</location>
    </subcellularLocation>
    <subcellularLocation>
        <location evidence="4">Membrane</location>
        <location evidence="4">Caveola</location>
        <topology evidence="4">Peripheral membrane protein</topology>
    </subcellularLocation>
</comment>
<dbReference type="AlphaFoldDB" id="V8P3I6"/>
<evidence type="ECO:0000256" key="12">
    <source>
        <dbReference type="SAM" id="MobiDB-lite"/>
    </source>
</evidence>
<feature type="non-terminal residue" evidence="14">
    <location>
        <position position="1"/>
    </location>
</feature>
<evidence type="ECO:0000313" key="15">
    <source>
        <dbReference type="Proteomes" id="UP000018936"/>
    </source>
</evidence>
<dbReference type="GO" id="GO:0048471">
    <property type="term" value="C:perinuclear region of cytoplasm"/>
    <property type="evidence" value="ECO:0007669"/>
    <property type="project" value="TreeGrafter"/>
</dbReference>
<keyword evidence="9 13" id="KW-0472">Membrane</keyword>
<evidence type="ECO:0000256" key="8">
    <source>
        <dbReference type="ARBA" id="ARBA00023034"/>
    </source>
</evidence>
<keyword evidence="15" id="KW-1185">Reference proteome</keyword>
<dbReference type="GO" id="GO:0005925">
    <property type="term" value="C:focal adhesion"/>
    <property type="evidence" value="ECO:0007669"/>
    <property type="project" value="TreeGrafter"/>
</dbReference>
<evidence type="ECO:0000256" key="10">
    <source>
        <dbReference type="ARBA" id="ARBA00023139"/>
    </source>
</evidence>
<keyword evidence="13" id="KW-1133">Transmembrane helix</keyword>
<feature type="compositionally biased region" description="Basic and acidic residues" evidence="12">
    <location>
        <begin position="84"/>
        <end position="98"/>
    </location>
</feature>
<keyword evidence="8" id="KW-0333">Golgi apparatus</keyword>
<dbReference type="InterPro" id="IPR018361">
    <property type="entry name" value="Caveolin_CS"/>
</dbReference>
<keyword evidence="10" id="KW-0564">Palmitate</keyword>
<dbReference type="GO" id="GO:0030154">
    <property type="term" value="P:cell differentiation"/>
    <property type="evidence" value="ECO:0007669"/>
    <property type="project" value="TreeGrafter"/>
</dbReference>
<evidence type="ECO:0000256" key="6">
    <source>
        <dbReference type="ARBA" id="ARBA00017674"/>
    </source>
</evidence>
<evidence type="ECO:0000256" key="11">
    <source>
        <dbReference type="ARBA" id="ARBA00023288"/>
    </source>
</evidence>
<dbReference type="PANTHER" id="PTHR10844:SF18">
    <property type="entry name" value="CAVEOLIN-1"/>
    <property type="match status" value="1"/>
</dbReference>
<dbReference type="GO" id="GO:0001937">
    <property type="term" value="P:negative regulation of endothelial cell proliferation"/>
    <property type="evidence" value="ECO:0007669"/>
    <property type="project" value="TreeGrafter"/>
</dbReference>
<feature type="region of interest" description="Disordered" evidence="12">
    <location>
        <begin position="1"/>
        <end position="99"/>
    </location>
</feature>